<dbReference type="SMART" id="SM00290">
    <property type="entry name" value="ZnF_UBP"/>
    <property type="match status" value="1"/>
</dbReference>
<keyword evidence="4" id="KW-1185">Reference proteome</keyword>
<dbReference type="PANTHER" id="PTHR47665:SF1">
    <property type="entry name" value="HISTONE DEACETYLASE-LIKE PROTEIN"/>
    <property type="match status" value="1"/>
</dbReference>
<dbReference type="PROSITE" id="PS50271">
    <property type="entry name" value="ZF_UBP"/>
    <property type="match status" value="1"/>
</dbReference>
<evidence type="ECO:0000259" key="2">
    <source>
        <dbReference type="PROSITE" id="PS50271"/>
    </source>
</evidence>
<evidence type="ECO:0000313" key="3">
    <source>
        <dbReference type="EMBL" id="KAI1725792.1"/>
    </source>
</evidence>
<dbReference type="Gene3D" id="3.30.40.10">
    <property type="entry name" value="Zinc/RING finger domain, C3HC4 (zinc finger)"/>
    <property type="match status" value="1"/>
</dbReference>
<keyword evidence="1" id="KW-0862">Zinc</keyword>
<dbReference type="InterPro" id="IPR013083">
    <property type="entry name" value="Znf_RING/FYVE/PHD"/>
</dbReference>
<keyword evidence="1" id="KW-0479">Metal-binding</keyword>
<keyword evidence="1" id="KW-0863">Zinc-finger</keyword>
<dbReference type="Pfam" id="PF02148">
    <property type="entry name" value="zf-UBP"/>
    <property type="match status" value="1"/>
</dbReference>
<dbReference type="EMBL" id="JAKKPZ010000002">
    <property type="protein sequence ID" value="KAI1725792.1"/>
    <property type="molecule type" value="Genomic_DNA"/>
</dbReference>
<evidence type="ECO:0000313" key="4">
    <source>
        <dbReference type="Proteomes" id="UP001201812"/>
    </source>
</evidence>
<protein>
    <submittedName>
        <fullName evidence="3">Zn-finger in ubiquitin-hydrolases domain-containing protein</fullName>
    </submittedName>
</protein>
<comment type="caution">
    <text evidence="3">The sequence shown here is derived from an EMBL/GenBank/DDBJ whole genome shotgun (WGS) entry which is preliminary data.</text>
</comment>
<dbReference type="InterPro" id="IPR001607">
    <property type="entry name" value="Znf_UBP"/>
</dbReference>
<gene>
    <name evidence="3" type="ORF">DdX_02472</name>
</gene>
<dbReference type="GO" id="GO:0008270">
    <property type="term" value="F:zinc ion binding"/>
    <property type="evidence" value="ECO:0007669"/>
    <property type="project" value="UniProtKB-KW"/>
</dbReference>
<feature type="domain" description="UBP-type" evidence="2">
    <location>
        <begin position="36"/>
        <end position="133"/>
    </location>
</feature>
<proteinExistence type="predicted"/>
<accession>A0AAD4RC90</accession>
<dbReference type="Proteomes" id="UP001201812">
    <property type="component" value="Unassembled WGS sequence"/>
</dbReference>
<reference evidence="3" key="1">
    <citation type="submission" date="2022-01" db="EMBL/GenBank/DDBJ databases">
        <title>Genome Sequence Resource for Two Populations of Ditylenchus destructor, the Migratory Endoparasitic Phytonematode.</title>
        <authorList>
            <person name="Zhang H."/>
            <person name="Lin R."/>
            <person name="Xie B."/>
        </authorList>
    </citation>
    <scope>NUCLEOTIDE SEQUENCE</scope>
    <source>
        <strain evidence="3">BazhouSP</strain>
    </source>
</reference>
<dbReference type="AlphaFoldDB" id="A0AAD4RC90"/>
<name>A0AAD4RC90_9BILA</name>
<dbReference type="PANTHER" id="PTHR47665">
    <property type="entry name" value="HISTONE DEACETYLASE-LIKE PROTEIN"/>
    <property type="match status" value="1"/>
</dbReference>
<dbReference type="SUPFAM" id="SSF57850">
    <property type="entry name" value="RING/U-box"/>
    <property type="match status" value="1"/>
</dbReference>
<evidence type="ECO:0000256" key="1">
    <source>
        <dbReference type="PROSITE-ProRule" id="PRU00502"/>
    </source>
</evidence>
<sequence length="144" mass="15889">MGDVPGTSNPNGQQQQINEDVERALGGAGFAVVPRLTCPHLNQVVNMPNDLDATTPCSVCDDASENWICLTCYASNCSRYVRSHSLSHFESTKHAFAISCSDFSAWCYECSDYVHNDVLLPAKEALHRSKFGNENDNTTENQQE</sequence>
<organism evidence="3 4">
    <name type="scientific">Ditylenchus destructor</name>
    <dbReference type="NCBI Taxonomy" id="166010"/>
    <lineage>
        <taxon>Eukaryota</taxon>
        <taxon>Metazoa</taxon>
        <taxon>Ecdysozoa</taxon>
        <taxon>Nematoda</taxon>
        <taxon>Chromadorea</taxon>
        <taxon>Rhabditida</taxon>
        <taxon>Tylenchina</taxon>
        <taxon>Tylenchomorpha</taxon>
        <taxon>Sphaerularioidea</taxon>
        <taxon>Anguinidae</taxon>
        <taxon>Anguininae</taxon>
        <taxon>Ditylenchus</taxon>
    </lineage>
</organism>